<dbReference type="GO" id="GO:0005886">
    <property type="term" value="C:plasma membrane"/>
    <property type="evidence" value="ECO:0007669"/>
    <property type="project" value="TreeGrafter"/>
</dbReference>
<gene>
    <name evidence="14" type="primary">GPRNPY4_4</name>
    <name evidence="14" type="ORF">OS493_028665</name>
</gene>
<keyword evidence="8" id="KW-0325">Glycoprotein</keyword>
<evidence type="ECO:0000256" key="6">
    <source>
        <dbReference type="ARBA" id="ARBA00023157"/>
    </source>
</evidence>
<dbReference type="FunFam" id="1.20.1070.10:FF:000445">
    <property type="entry name" value="Predicted protein"/>
    <property type="match status" value="1"/>
</dbReference>
<dbReference type="SUPFAM" id="SSF81321">
    <property type="entry name" value="Family A G protein-coupled receptor-like"/>
    <property type="match status" value="1"/>
</dbReference>
<evidence type="ECO:0000313" key="15">
    <source>
        <dbReference type="Proteomes" id="UP001163046"/>
    </source>
</evidence>
<dbReference type="PROSITE" id="PS50262">
    <property type="entry name" value="G_PROTEIN_RECEP_F1_2"/>
    <property type="match status" value="1"/>
</dbReference>
<organism evidence="14 15">
    <name type="scientific">Desmophyllum pertusum</name>
    <dbReference type="NCBI Taxonomy" id="174260"/>
    <lineage>
        <taxon>Eukaryota</taxon>
        <taxon>Metazoa</taxon>
        <taxon>Cnidaria</taxon>
        <taxon>Anthozoa</taxon>
        <taxon>Hexacorallia</taxon>
        <taxon>Scleractinia</taxon>
        <taxon>Caryophylliina</taxon>
        <taxon>Caryophylliidae</taxon>
        <taxon>Desmophyllum</taxon>
    </lineage>
</organism>
<feature type="transmembrane region" description="Helical" evidence="12">
    <location>
        <begin position="284"/>
        <end position="309"/>
    </location>
</feature>
<dbReference type="AlphaFoldDB" id="A0A9W9YNL4"/>
<keyword evidence="15" id="KW-1185">Reference proteome</keyword>
<keyword evidence="5 12" id="KW-0472">Membrane</keyword>
<comment type="similarity">
    <text evidence="11">Belongs to the G-protein coupled receptor 1 family.</text>
</comment>
<dbReference type="Gene3D" id="1.20.1070.10">
    <property type="entry name" value="Rhodopsin 7-helix transmembrane proteins"/>
    <property type="match status" value="1"/>
</dbReference>
<evidence type="ECO:0000256" key="12">
    <source>
        <dbReference type="SAM" id="Phobius"/>
    </source>
</evidence>
<evidence type="ECO:0000256" key="7">
    <source>
        <dbReference type="ARBA" id="ARBA00023170"/>
    </source>
</evidence>
<dbReference type="PANTHER" id="PTHR45695:SF9">
    <property type="entry name" value="LEUCOKININ RECEPTOR"/>
    <property type="match status" value="1"/>
</dbReference>
<comment type="subcellular location">
    <subcellularLocation>
        <location evidence="1">Membrane</location>
        <topology evidence="1">Multi-pass membrane protein</topology>
    </subcellularLocation>
</comment>
<keyword evidence="7 11" id="KW-0675">Receptor</keyword>
<feature type="transmembrane region" description="Helical" evidence="12">
    <location>
        <begin position="70"/>
        <end position="90"/>
    </location>
</feature>
<evidence type="ECO:0000256" key="11">
    <source>
        <dbReference type="RuleBase" id="RU000688"/>
    </source>
</evidence>
<reference evidence="14" key="1">
    <citation type="submission" date="2023-01" db="EMBL/GenBank/DDBJ databases">
        <title>Genome assembly of the deep-sea coral Lophelia pertusa.</title>
        <authorList>
            <person name="Herrera S."/>
            <person name="Cordes E."/>
        </authorList>
    </citation>
    <scope>NUCLEOTIDE SEQUENCE</scope>
    <source>
        <strain evidence="14">USNM1676648</strain>
        <tissue evidence="14">Polyp</tissue>
    </source>
</reference>
<dbReference type="InterPro" id="IPR017452">
    <property type="entry name" value="GPCR_Rhodpsn_7TM"/>
</dbReference>
<dbReference type="PRINTS" id="PR00237">
    <property type="entry name" value="GPCRRHODOPSN"/>
</dbReference>
<evidence type="ECO:0000256" key="1">
    <source>
        <dbReference type="ARBA" id="ARBA00004141"/>
    </source>
</evidence>
<keyword evidence="6" id="KW-1015">Disulfide bond</keyword>
<dbReference type="SMART" id="SM01381">
    <property type="entry name" value="7TM_GPCR_Srsx"/>
    <property type="match status" value="1"/>
</dbReference>
<name>A0A9W9YNL4_9CNID</name>
<dbReference type="Pfam" id="PF00001">
    <property type="entry name" value="7tm_1"/>
    <property type="match status" value="1"/>
</dbReference>
<dbReference type="OrthoDB" id="9046662at2759"/>
<dbReference type="PROSITE" id="PS00237">
    <property type="entry name" value="G_PROTEIN_RECEP_F1_1"/>
    <property type="match status" value="1"/>
</dbReference>
<protein>
    <submittedName>
        <fullName evidence="14">Neuropeptide Y receptor</fullName>
    </submittedName>
</protein>
<evidence type="ECO:0000256" key="9">
    <source>
        <dbReference type="ARBA" id="ARBA00023224"/>
    </source>
</evidence>
<keyword evidence="9 11" id="KW-0807">Transducer</keyword>
<keyword evidence="3 12" id="KW-1133">Transmembrane helix</keyword>
<dbReference type="Proteomes" id="UP001163046">
    <property type="component" value="Unassembled WGS sequence"/>
</dbReference>
<feature type="transmembrane region" description="Helical" evidence="12">
    <location>
        <begin position="248"/>
        <end position="272"/>
    </location>
</feature>
<dbReference type="PRINTS" id="PR01570">
    <property type="entry name" value="NPFFRECEPTOR"/>
</dbReference>
<comment type="function">
    <text evidence="10">Receptor for NPAF (A-18-F-amide) and NPFF (F-8-F-amide) neuropeptides, also known as morphine-modulating peptides. Can also be activated by a variety of naturally occurring or synthetic FMRF-amide like ligands. This receptor mediates its action by association with G proteins that activate a phosphatidylinositol-calcium second messenger system.</text>
</comment>
<dbReference type="PANTHER" id="PTHR45695">
    <property type="entry name" value="LEUCOKININ RECEPTOR-RELATED"/>
    <property type="match status" value="1"/>
</dbReference>
<feature type="transmembrane region" description="Helical" evidence="12">
    <location>
        <begin position="150"/>
        <end position="172"/>
    </location>
</feature>
<feature type="transmembrane region" description="Helical" evidence="12">
    <location>
        <begin position="192"/>
        <end position="214"/>
    </location>
</feature>
<keyword evidence="2 11" id="KW-0812">Transmembrane</keyword>
<evidence type="ECO:0000259" key="13">
    <source>
        <dbReference type="PROSITE" id="PS50262"/>
    </source>
</evidence>
<evidence type="ECO:0000256" key="8">
    <source>
        <dbReference type="ARBA" id="ARBA00023180"/>
    </source>
</evidence>
<sequence>MVNSSFAGNSSNAFDNSSTSVMLSSNESSEFKIVKLFLYAIIFLISVIGNTLVCIVIARIRRMRTVTNCFILNLAVADLAITCICIPFDIPVQENNYKWPYGALLCKILYPLQTIAMLASIFTLMAVGLNRFLAIVYPLQNQMTKRHAKGFISAIWLLSALFTLPYILVLRFDEDTMFCEENWPVDVNYRKAYTLSLFLVQYVVPLTVITVAYLKIAREMRKCIVNKRKSYCSNGALSKSHRTEGKRVVRMLIVVTALFAICVLPNNVMWLWLDFGNGEEYDNFWDVVAVTNIILFANSAANPIAYTICHDNFREEFRLYFTCDRNIFKSKLELSSFSRGTRPSLYTTTLTTLHTMKKKELKKMLKKSPETDV</sequence>
<feature type="transmembrane region" description="Helical" evidence="12">
    <location>
        <begin position="36"/>
        <end position="58"/>
    </location>
</feature>
<accession>A0A9W9YNL4</accession>
<dbReference type="GO" id="GO:0008188">
    <property type="term" value="F:neuropeptide receptor activity"/>
    <property type="evidence" value="ECO:0007669"/>
    <property type="project" value="InterPro"/>
</dbReference>
<proteinExistence type="inferred from homology"/>
<feature type="transmembrane region" description="Helical" evidence="12">
    <location>
        <begin position="110"/>
        <end position="129"/>
    </location>
</feature>
<evidence type="ECO:0000256" key="2">
    <source>
        <dbReference type="ARBA" id="ARBA00022692"/>
    </source>
</evidence>
<feature type="domain" description="G-protein coupled receptors family 1 profile" evidence="13">
    <location>
        <begin position="49"/>
        <end position="306"/>
    </location>
</feature>
<dbReference type="InterPro" id="IPR000276">
    <property type="entry name" value="GPCR_Rhodpsn"/>
</dbReference>
<dbReference type="EMBL" id="MU827329">
    <property type="protein sequence ID" value="KAJ7354998.1"/>
    <property type="molecule type" value="Genomic_DNA"/>
</dbReference>
<evidence type="ECO:0000256" key="4">
    <source>
        <dbReference type="ARBA" id="ARBA00023040"/>
    </source>
</evidence>
<dbReference type="InterPro" id="IPR005395">
    <property type="entry name" value="NPFF_rcpt"/>
</dbReference>
<comment type="caution">
    <text evidence="14">The sequence shown here is derived from an EMBL/GenBank/DDBJ whole genome shotgun (WGS) entry which is preliminary data.</text>
</comment>
<evidence type="ECO:0000256" key="5">
    <source>
        <dbReference type="ARBA" id="ARBA00023136"/>
    </source>
</evidence>
<evidence type="ECO:0000256" key="3">
    <source>
        <dbReference type="ARBA" id="ARBA00022989"/>
    </source>
</evidence>
<keyword evidence="4 11" id="KW-0297">G-protein coupled receptor</keyword>
<evidence type="ECO:0000313" key="14">
    <source>
        <dbReference type="EMBL" id="KAJ7354998.1"/>
    </source>
</evidence>
<evidence type="ECO:0000256" key="10">
    <source>
        <dbReference type="ARBA" id="ARBA00025478"/>
    </source>
</evidence>